<protein>
    <submittedName>
        <fullName evidence="1">Uncharacterized protein</fullName>
    </submittedName>
</protein>
<reference evidence="1 2" key="1">
    <citation type="submission" date="2017-09" db="EMBL/GenBank/DDBJ databases">
        <title>Large-scale bioinformatics analysis of Bacillus genomes uncovers conserved roles of natural products in bacterial physiology.</title>
        <authorList>
            <consortium name="Agbiome Team Llc"/>
            <person name="Bleich R.M."/>
            <person name="Grubbs K.J."/>
            <person name="Santa Maria K.C."/>
            <person name="Allen S.E."/>
            <person name="Farag S."/>
            <person name="Shank E.A."/>
            <person name="Bowers A."/>
        </authorList>
    </citation>
    <scope>NUCLEOTIDE SEQUENCE [LARGE SCALE GENOMIC DNA]</scope>
    <source>
        <strain evidence="1 2">AFS009893</strain>
    </source>
</reference>
<evidence type="ECO:0000313" key="1">
    <source>
        <dbReference type="EMBL" id="PEM66680.1"/>
    </source>
</evidence>
<gene>
    <name evidence="1" type="ORF">CN613_21870</name>
</gene>
<evidence type="ECO:0000313" key="2">
    <source>
        <dbReference type="Proteomes" id="UP000219775"/>
    </source>
</evidence>
<dbReference type="EMBL" id="NUDP01000085">
    <property type="protein sequence ID" value="PEM66680.1"/>
    <property type="molecule type" value="Genomic_DNA"/>
</dbReference>
<name>A0A2B6R4X0_9BACI</name>
<proteinExistence type="predicted"/>
<organism evidence="1 2">
    <name type="scientific">Bacillus pseudomycoides</name>
    <dbReference type="NCBI Taxonomy" id="64104"/>
    <lineage>
        <taxon>Bacteria</taxon>
        <taxon>Bacillati</taxon>
        <taxon>Bacillota</taxon>
        <taxon>Bacilli</taxon>
        <taxon>Bacillales</taxon>
        <taxon>Bacillaceae</taxon>
        <taxon>Bacillus</taxon>
        <taxon>Bacillus cereus group</taxon>
    </lineage>
</organism>
<dbReference type="AlphaFoldDB" id="A0A2B6R4X0"/>
<sequence>MSEQVASYTFLIVFSFITISSIYLSVKLKSPHKYIPGVVILILSIGTFGILYFDRGVMITSEGLGYLYSLIAILSLLIAIISLFIAIAISFISALFRKKLTFVMSEHYAR</sequence>
<comment type="caution">
    <text evidence="1">The sequence shown here is derived from an EMBL/GenBank/DDBJ whole genome shotgun (WGS) entry which is preliminary data.</text>
</comment>
<dbReference type="Proteomes" id="UP000219775">
    <property type="component" value="Unassembled WGS sequence"/>
</dbReference>
<accession>A0A2B6R4X0</accession>
<dbReference type="RefSeq" id="WP_097849140.1">
    <property type="nucleotide sequence ID" value="NZ_NUBH01000071.1"/>
</dbReference>